<dbReference type="AlphaFoldDB" id="A0A420DP31"/>
<comment type="caution">
    <text evidence="1">The sequence shown here is derived from an EMBL/GenBank/DDBJ whole genome shotgun (WGS) entry which is preliminary data.</text>
</comment>
<organism evidence="1 2">
    <name type="scientific">Sulfitobacter guttiformis</name>
    <dbReference type="NCBI Taxonomy" id="74349"/>
    <lineage>
        <taxon>Bacteria</taxon>
        <taxon>Pseudomonadati</taxon>
        <taxon>Pseudomonadota</taxon>
        <taxon>Alphaproteobacteria</taxon>
        <taxon>Rhodobacterales</taxon>
        <taxon>Roseobacteraceae</taxon>
        <taxon>Sulfitobacter</taxon>
    </lineage>
</organism>
<accession>A0A420DP31</accession>
<evidence type="ECO:0008006" key="3">
    <source>
        <dbReference type="Google" id="ProtNLM"/>
    </source>
</evidence>
<dbReference type="STRING" id="1443111.Z949_2504"/>
<sequence>MHRTADLVSRYMMLTKEVMPKMAREGAANWPVRNDHCFQRIVLDNVCGGPWFDHIARPAYKNLSRDQAMRALRLCESIVEGRENLVKLNNKSLIWRGKPVR</sequence>
<evidence type="ECO:0000313" key="2">
    <source>
        <dbReference type="Proteomes" id="UP000284407"/>
    </source>
</evidence>
<dbReference type="EMBL" id="RAQK01000001">
    <property type="protein sequence ID" value="RKE95985.1"/>
    <property type="molecule type" value="Genomic_DNA"/>
</dbReference>
<dbReference type="RefSeq" id="WP_025062938.1">
    <property type="nucleotide sequence ID" value="NZ_RAQK01000001.1"/>
</dbReference>
<proteinExistence type="predicted"/>
<reference evidence="1 2" key="1">
    <citation type="submission" date="2018-09" db="EMBL/GenBank/DDBJ databases">
        <title>Genomic Encyclopedia of Archaeal and Bacterial Type Strains, Phase II (KMG-II): from individual species to whole genera.</title>
        <authorList>
            <person name="Goeker M."/>
        </authorList>
    </citation>
    <scope>NUCLEOTIDE SEQUENCE [LARGE SCALE GENOMIC DNA]</scope>
    <source>
        <strain evidence="1 2">DSM 11458</strain>
    </source>
</reference>
<dbReference type="Proteomes" id="UP000284407">
    <property type="component" value="Unassembled WGS sequence"/>
</dbReference>
<keyword evidence="2" id="KW-1185">Reference proteome</keyword>
<protein>
    <recommendedName>
        <fullName evidence="3">GCN5-related N-acetyltransferase</fullName>
    </recommendedName>
</protein>
<evidence type="ECO:0000313" key="1">
    <source>
        <dbReference type="EMBL" id="RKE95985.1"/>
    </source>
</evidence>
<gene>
    <name evidence="1" type="ORF">C8N30_0535</name>
</gene>
<name>A0A420DP31_9RHOB</name>